<feature type="compositionally biased region" description="Polar residues" evidence="1">
    <location>
        <begin position="365"/>
        <end position="374"/>
    </location>
</feature>
<dbReference type="AlphaFoldDB" id="A0A1B9GSF7"/>
<organism evidence="2 3">
    <name type="scientific">Kwoniella heveanensis BCC8398</name>
    <dbReference type="NCBI Taxonomy" id="1296120"/>
    <lineage>
        <taxon>Eukaryota</taxon>
        <taxon>Fungi</taxon>
        <taxon>Dikarya</taxon>
        <taxon>Basidiomycota</taxon>
        <taxon>Agaricomycotina</taxon>
        <taxon>Tremellomycetes</taxon>
        <taxon>Tremellales</taxon>
        <taxon>Cryptococcaceae</taxon>
        <taxon>Kwoniella</taxon>
    </lineage>
</organism>
<protein>
    <submittedName>
        <fullName evidence="2">Uncharacterized protein</fullName>
    </submittedName>
</protein>
<feature type="region of interest" description="Disordered" evidence="1">
    <location>
        <begin position="342"/>
        <end position="374"/>
    </location>
</feature>
<dbReference type="EMBL" id="KI669502">
    <property type="protein sequence ID" value="OCF34009.1"/>
    <property type="molecule type" value="Genomic_DNA"/>
</dbReference>
<evidence type="ECO:0000313" key="3">
    <source>
        <dbReference type="Proteomes" id="UP000092666"/>
    </source>
</evidence>
<evidence type="ECO:0000313" key="2">
    <source>
        <dbReference type="EMBL" id="OCF34009.1"/>
    </source>
</evidence>
<proteinExistence type="predicted"/>
<keyword evidence="3" id="KW-1185">Reference proteome</keyword>
<accession>A0A1B9GSF7</accession>
<feature type="region of interest" description="Disordered" evidence="1">
    <location>
        <begin position="1"/>
        <end position="49"/>
    </location>
</feature>
<reference evidence="2 3" key="1">
    <citation type="submission" date="2013-07" db="EMBL/GenBank/DDBJ databases">
        <title>The Genome Sequence of Cryptococcus heveanensis BCC8398.</title>
        <authorList>
            <consortium name="The Broad Institute Genome Sequencing Platform"/>
            <person name="Cuomo C."/>
            <person name="Litvintseva A."/>
            <person name="Chen Y."/>
            <person name="Heitman J."/>
            <person name="Sun S."/>
            <person name="Springer D."/>
            <person name="Dromer F."/>
            <person name="Young S.K."/>
            <person name="Zeng Q."/>
            <person name="Gargeya S."/>
            <person name="Fitzgerald M."/>
            <person name="Abouelleil A."/>
            <person name="Alvarado L."/>
            <person name="Berlin A.M."/>
            <person name="Chapman S.B."/>
            <person name="Dewar J."/>
            <person name="Goldberg J."/>
            <person name="Griggs A."/>
            <person name="Gujja S."/>
            <person name="Hansen M."/>
            <person name="Howarth C."/>
            <person name="Imamovic A."/>
            <person name="Larimer J."/>
            <person name="McCowan C."/>
            <person name="Murphy C."/>
            <person name="Pearson M."/>
            <person name="Priest M."/>
            <person name="Roberts A."/>
            <person name="Saif S."/>
            <person name="Shea T."/>
            <person name="Sykes S."/>
            <person name="Wortman J."/>
            <person name="Nusbaum C."/>
            <person name="Birren B."/>
        </authorList>
    </citation>
    <scope>NUCLEOTIDE SEQUENCE [LARGE SCALE GENOMIC DNA]</scope>
    <source>
        <strain evidence="2 3">BCC8398</strain>
    </source>
</reference>
<dbReference type="Proteomes" id="UP000092666">
    <property type="component" value="Unassembled WGS sequence"/>
</dbReference>
<reference evidence="3" key="2">
    <citation type="submission" date="2013-12" db="EMBL/GenBank/DDBJ databases">
        <title>Evolution of pathogenesis and genome organization in the Tremellales.</title>
        <authorList>
            <person name="Cuomo C."/>
            <person name="Litvintseva A."/>
            <person name="Heitman J."/>
            <person name="Chen Y."/>
            <person name="Sun S."/>
            <person name="Springer D."/>
            <person name="Dromer F."/>
            <person name="Young S."/>
            <person name="Zeng Q."/>
            <person name="Chapman S."/>
            <person name="Gujja S."/>
            <person name="Saif S."/>
            <person name="Birren B."/>
        </authorList>
    </citation>
    <scope>NUCLEOTIDE SEQUENCE [LARGE SCALE GENOMIC DNA]</scope>
    <source>
        <strain evidence="3">BCC8398</strain>
    </source>
</reference>
<gene>
    <name evidence="2" type="ORF">I316_04355</name>
</gene>
<feature type="compositionally biased region" description="Polar residues" evidence="1">
    <location>
        <begin position="17"/>
        <end position="37"/>
    </location>
</feature>
<evidence type="ECO:0000256" key="1">
    <source>
        <dbReference type="SAM" id="MobiDB-lite"/>
    </source>
</evidence>
<name>A0A1B9GSF7_9TREE</name>
<sequence>MPSNHSHSSWRGLLPWSTDSRATHHQQPLSNRNTGATDSDDGQGQGEPCHFAQITLSEPDDVTLEDTVIVGDIASTGGDPATAQFTAPGAPSTGVSANVSIDTDATRAMPFPSALGQAQTKTRVFYAIDFNGRVTLIPEYGQDSQNLSPALGNFETKLLELVSERPWPEEQGMPPSVLAARRFKRLIGSFQDRSDSGTSLPPEMFIPTMSETVSALKHVRTGCPDDSWAPSLGVKTTVILETRGQELDNISIYVPPSGTVDTHRDSWQQAATVAQKLTRFQGTTDWKRTTLWEGPAETGVERGRDGHPDRQLDVRVIEVPSGALDDIDTVFSVGRKGPYKDYPTRGFSGMGSSTSIPSGVPREIQPTTSWSPLE</sequence>